<keyword evidence="1 5" id="KW-0547">Nucleotide-binding</keyword>
<dbReference type="GO" id="GO:0005874">
    <property type="term" value="C:microtubule"/>
    <property type="evidence" value="ECO:0007669"/>
    <property type="project" value="UniProtKB-KW"/>
</dbReference>
<dbReference type="Gene3D" id="3.40.850.10">
    <property type="entry name" value="Kinesin motor domain"/>
    <property type="match status" value="1"/>
</dbReference>
<keyword evidence="6" id="KW-0493">Microtubule</keyword>
<evidence type="ECO:0000256" key="1">
    <source>
        <dbReference type="ARBA" id="ARBA00022741"/>
    </source>
</evidence>
<dbReference type="InterPro" id="IPR036961">
    <property type="entry name" value="Kinesin_motor_dom_sf"/>
</dbReference>
<sequence length="670" mass="73446">MPSPTKHRPLSRQPSSPSLAVRLPPPLPESNVMTPSTSTKSLKRSRRHHQHRGDVESSVTSAGNSSNDAEFLATPIHTTLSINVKPKRKVLGPVESTMSGARKKRETLQARLQAASEVRKSKSIGDNLRASAMTEDGSVNMSVSKNNVTFDKVVVCVRVKPTTSPFLSIAYDLTQTSLSLSDAHPNVIKRGGKGGREDEYTYTFDALLQAPATTPQLYHAKVAPLVDKAMSGFNSTIFAYGQTGSGKSFTMASYPSGSPTELGIIPCAVDGVFDAINTEQDRAYLLRVSYIEIYNETLRDLLNFKRGPLRDDEKPSIHTSKGKVYVEPLVEHIVSTPQDVIDLLNKGNAGRKTSATDWNERSSRSHSVFSIVIESRPRDGNGDDDIRLSRLSLIDLAGSEKAVSDLERRGEGRHINRSLLALKNVINKLTDKKSGHIPYRDSKLTHLLENALGGDSNICVICTLSAEKEHASETLETLKFAGTCSQVETQAKKNILLSSDRALIKAKDKEIEVLKRRLQVLADDRPTTPHPGQIADLADSVAAMEARKATLNMQLARLNAEILTSEFPRGVGAQPAPSMIKRHRISDFTFTPGRSRMALGVGSPRPEKDSRRTVSTMLRVPEENGLEMLSGFVHLPVCGTSNGLDSKRVAMEMTFDQELKKTTKYKIGFI</sequence>
<evidence type="ECO:0000256" key="7">
    <source>
        <dbReference type="SAM" id="Coils"/>
    </source>
</evidence>
<dbReference type="InParanoid" id="A0A4Q1BLI6"/>
<comment type="caution">
    <text evidence="10">The sequence shown here is derived from an EMBL/GenBank/DDBJ whole genome shotgun (WGS) entry which is preliminary data.</text>
</comment>
<feature type="compositionally biased region" description="Basic residues" evidence="8">
    <location>
        <begin position="41"/>
        <end position="51"/>
    </location>
</feature>
<dbReference type="InterPro" id="IPR027417">
    <property type="entry name" value="P-loop_NTPase"/>
</dbReference>
<gene>
    <name evidence="10" type="ORF">M231_04062</name>
</gene>
<keyword evidence="2 5" id="KW-0067">ATP-binding</keyword>
<evidence type="ECO:0000256" key="2">
    <source>
        <dbReference type="ARBA" id="ARBA00022840"/>
    </source>
</evidence>
<evidence type="ECO:0000256" key="6">
    <source>
        <dbReference type="RuleBase" id="RU000394"/>
    </source>
</evidence>
<protein>
    <recommendedName>
        <fullName evidence="6">Kinesin-like protein</fullName>
    </recommendedName>
</protein>
<dbReference type="GO" id="GO:0003777">
    <property type="term" value="F:microtubule motor activity"/>
    <property type="evidence" value="ECO:0007669"/>
    <property type="project" value="InterPro"/>
</dbReference>
<feature type="coiled-coil region" evidence="7">
    <location>
        <begin position="504"/>
        <end position="561"/>
    </location>
</feature>
<dbReference type="VEuPathDB" id="FungiDB:TREMEDRAFT_60980"/>
<dbReference type="PANTHER" id="PTHR47968">
    <property type="entry name" value="CENTROMERE PROTEIN E"/>
    <property type="match status" value="1"/>
</dbReference>
<keyword evidence="3 7" id="KW-0175">Coiled coil</keyword>
<dbReference type="GO" id="GO:0007018">
    <property type="term" value="P:microtubule-based movement"/>
    <property type="evidence" value="ECO:0007669"/>
    <property type="project" value="InterPro"/>
</dbReference>
<comment type="similarity">
    <text evidence="5 6">Belongs to the TRAFAC class myosin-kinesin ATPase superfamily. Kinesin family.</text>
</comment>
<accession>A0A4Q1BLI6</accession>
<feature type="compositionally biased region" description="Basic residues" evidence="8">
    <location>
        <begin position="1"/>
        <end position="10"/>
    </location>
</feature>
<evidence type="ECO:0000256" key="4">
    <source>
        <dbReference type="ARBA" id="ARBA00023175"/>
    </source>
</evidence>
<dbReference type="GO" id="GO:0008017">
    <property type="term" value="F:microtubule binding"/>
    <property type="evidence" value="ECO:0007669"/>
    <property type="project" value="InterPro"/>
</dbReference>
<dbReference type="InterPro" id="IPR027640">
    <property type="entry name" value="Kinesin-like_fam"/>
</dbReference>
<dbReference type="PROSITE" id="PS00411">
    <property type="entry name" value="KINESIN_MOTOR_1"/>
    <property type="match status" value="1"/>
</dbReference>
<dbReference type="Proteomes" id="UP000289152">
    <property type="component" value="Unassembled WGS sequence"/>
</dbReference>
<reference evidence="10 11" key="1">
    <citation type="submission" date="2016-06" db="EMBL/GenBank/DDBJ databases">
        <title>Evolution of pathogenesis and genome organization in the Tremellales.</title>
        <authorList>
            <person name="Cuomo C."/>
            <person name="Litvintseva A."/>
            <person name="Heitman J."/>
            <person name="Chen Y."/>
            <person name="Sun S."/>
            <person name="Springer D."/>
            <person name="Dromer F."/>
            <person name="Young S."/>
            <person name="Zeng Q."/>
            <person name="Chapman S."/>
            <person name="Gujja S."/>
            <person name="Saif S."/>
            <person name="Birren B."/>
        </authorList>
    </citation>
    <scope>NUCLEOTIDE SEQUENCE [LARGE SCALE GENOMIC DNA]</scope>
    <source>
        <strain evidence="10 11">ATCC 28783</strain>
    </source>
</reference>
<evidence type="ECO:0000256" key="5">
    <source>
        <dbReference type="PROSITE-ProRule" id="PRU00283"/>
    </source>
</evidence>
<evidence type="ECO:0000259" key="9">
    <source>
        <dbReference type="PROSITE" id="PS50067"/>
    </source>
</evidence>
<evidence type="ECO:0000313" key="11">
    <source>
        <dbReference type="Proteomes" id="UP000289152"/>
    </source>
</evidence>
<feature type="region of interest" description="Disordered" evidence="8">
    <location>
        <begin position="1"/>
        <end position="68"/>
    </location>
</feature>
<dbReference type="EMBL" id="SDIL01000044">
    <property type="protein sequence ID" value="RXK38655.1"/>
    <property type="molecule type" value="Genomic_DNA"/>
</dbReference>
<dbReference type="PROSITE" id="PS50067">
    <property type="entry name" value="KINESIN_MOTOR_2"/>
    <property type="match status" value="1"/>
</dbReference>
<evidence type="ECO:0000313" key="10">
    <source>
        <dbReference type="EMBL" id="RXK38655.1"/>
    </source>
</evidence>
<dbReference type="InterPro" id="IPR001752">
    <property type="entry name" value="Kinesin_motor_dom"/>
</dbReference>
<dbReference type="SUPFAM" id="SSF52540">
    <property type="entry name" value="P-loop containing nucleoside triphosphate hydrolases"/>
    <property type="match status" value="1"/>
</dbReference>
<dbReference type="OrthoDB" id="3176171at2759"/>
<evidence type="ECO:0000256" key="8">
    <source>
        <dbReference type="SAM" id="MobiDB-lite"/>
    </source>
</evidence>
<dbReference type="PRINTS" id="PR00380">
    <property type="entry name" value="KINESINHEAVY"/>
</dbReference>
<dbReference type="Pfam" id="PF00225">
    <property type="entry name" value="Kinesin"/>
    <property type="match status" value="1"/>
</dbReference>
<proteinExistence type="inferred from homology"/>
<dbReference type="STRING" id="5217.A0A4Q1BLI6"/>
<evidence type="ECO:0000256" key="3">
    <source>
        <dbReference type="ARBA" id="ARBA00023054"/>
    </source>
</evidence>
<organism evidence="10 11">
    <name type="scientific">Tremella mesenterica</name>
    <name type="common">Jelly fungus</name>
    <dbReference type="NCBI Taxonomy" id="5217"/>
    <lineage>
        <taxon>Eukaryota</taxon>
        <taxon>Fungi</taxon>
        <taxon>Dikarya</taxon>
        <taxon>Basidiomycota</taxon>
        <taxon>Agaricomycotina</taxon>
        <taxon>Tremellomycetes</taxon>
        <taxon>Tremellales</taxon>
        <taxon>Tremellaceae</taxon>
        <taxon>Tremella</taxon>
    </lineage>
</organism>
<dbReference type="PANTHER" id="PTHR47968:SF75">
    <property type="entry name" value="CENTROMERE-ASSOCIATED PROTEIN E"/>
    <property type="match status" value="1"/>
</dbReference>
<dbReference type="InterPro" id="IPR019821">
    <property type="entry name" value="Kinesin_motor_CS"/>
</dbReference>
<keyword evidence="11" id="KW-1185">Reference proteome</keyword>
<dbReference type="AlphaFoldDB" id="A0A4Q1BLI6"/>
<name>A0A4Q1BLI6_TREME</name>
<dbReference type="GO" id="GO:0005524">
    <property type="term" value="F:ATP binding"/>
    <property type="evidence" value="ECO:0007669"/>
    <property type="project" value="UniProtKB-UniRule"/>
</dbReference>
<feature type="domain" description="Kinesin motor" evidence="9">
    <location>
        <begin position="152"/>
        <end position="487"/>
    </location>
</feature>
<dbReference type="FunFam" id="3.40.850.10:FF:000143">
    <property type="entry name" value="Unplaced genomic scaffold supercont2.12, whole genome shotgun sequence"/>
    <property type="match status" value="1"/>
</dbReference>
<dbReference type="SMART" id="SM00129">
    <property type="entry name" value="KISc"/>
    <property type="match status" value="1"/>
</dbReference>
<feature type="binding site" evidence="5">
    <location>
        <begin position="241"/>
        <end position="248"/>
    </location>
    <ligand>
        <name>ATP</name>
        <dbReference type="ChEBI" id="CHEBI:30616"/>
    </ligand>
</feature>
<keyword evidence="4 5" id="KW-0505">Motor protein</keyword>
<feature type="compositionally biased region" description="Polar residues" evidence="8">
    <location>
        <begin position="57"/>
        <end position="68"/>
    </location>
</feature>